<dbReference type="AlphaFoldDB" id="A0A067KRI9"/>
<evidence type="ECO:0000259" key="3">
    <source>
        <dbReference type="Pfam" id="PF01582"/>
    </source>
</evidence>
<dbReference type="SUPFAM" id="SSF52200">
    <property type="entry name" value="Toll/Interleukin receptor TIR domain"/>
    <property type="match status" value="1"/>
</dbReference>
<dbReference type="SUPFAM" id="SSF46785">
    <property type="entry name" value="Winged helix' DNA-binding domain"/>
    <property type="match status" value="1"/>
</dbReference>
<proteinExistence type="predicted"/>
<organism evidence="5 6">
    <name type="scientific">Jatropha curcas</name>
    <name type="common">Barbados nut</name>
    <dbReference type="NCBI Taxonomy" id="180498"/>
    <lineage>
        <taxon>Eukaryota</taxon>
        <taxon>Viridiplantae</taxon>
        <taxon>Streptophyta</taxon>
        <taxon>Embryophyta</taxon>
        <taxon>Tracheophyta</taxon>
        <taxon>Spermatophyta</taxon>
        <taxon>Magnoliopsida</taxon>
        <taxon>eudicotyledons</taxon>
        <taxon>Gunneridae</taxon>
        <taxon>Pentapetalae</taxon>
        <taxon>rosids</taxon>
        <taxon>fabids</taxon>
        <taxon>Malpighiales</taxon>
        <taxon>Euphorbiaceae</taxon>
        <taxon>Crotonoideae</taxon>
        <taxon>Jatropheae</taxon>
        <taxon>Jatropha</taxon>
    </lineage>
</organism>
<dbReference type="SUPFAM" id="SSF52058">
    <property type="entry name" value="L domain-like"/>
    <property type="match status" value="1"/>
</dbReference>
<feature type="domain" description="Disease resistance protein Roq1-like winged-helix" evidence="4">
    <location>
        <begin position="214"/>
        <end position="283"/>
    </location>
</feature>
<dbReference type="EMBL" id="KK914355">
    <property type="protein sequence ID" value="KDP38826.1"/>
    <property type="molecule type" value="Genomic_DNA"/>
</dbReference>
<dbReference type="InterPro" id="IPR044974">
    <property type="entry name" value="Disease_R_plants"/>
</dbReference>
<protein>
    <submittedName>
        <fullName evidence="5">Uncharacterized protein</fullName>
    </submittedName>
</protein>
<dbReference type="Gene3D" id="3.40.50.10140">
    <property type="entry name" value="Toll/interleukin-1 receptor homology (TIR) domain"/>
    <property type="match status" value="1"/>
</dbReference>
<dbReference type="PANTHER" id="PTHR11017:SF357">
    <property type="entry name" value="ADP-RIBOSYL CYCLASE_CYCLIC ADP-RIBOSE HYDROLASE"/>
    <property type="match status" value="1"/>
</dbReference>
<dbReference type="Proteomes" id="UP000027138">
    <property type="component" value="Unassembled WGS sequence"/>
</dbReference>
<feature type="domain" description="TIR" evidence="3">
    <location>
        <begin position="58"/>
        <end position="132"/>
    </location>
</feature>
<gene>
    <name evidence="5" type="ORF">JCGZ_04983</name>
</gene>
<dbReference type="InterPro" id="IPR035897">
    <property type="entry name" value="Toll_tir_struct_dom_sf"/>
</dbReference>
<name>A0A067KRI9_JATCU</name>
<dbReference type="PRINTS" id="PR00364">
    <property type="entry name" value="DISEASERSIST"/>
</dbReference>
<evidence type="ECO:0000313" key="6">
    <source>
        <dbReference type="Proteomes" id="UP000027138"/>
    </source>
</evidence>
<sequence>MPNNWYQSRYPNISKPFPSKYNSFNETNDPMLSEISDIPQSTRISSCNRFKPDKEDDSPWCLDELVVISECRENLGQTVLRVFYRVDPTDVQELRGPFAKALFRLLQDHSDRSHNLGGWCHALKIISNDLSAFVSNEINLHAFHQNEPKDGYVELSQQVISYAQGNPLALKVLGSNLYWKETEYWESQLLKLKSIPNMRIQDILKVSYERLDRDEQRIFLDIACLFRGRQITEVENLLESFGFFATSGIRSLVDKSLTDILDFTVSMHNLLQQMGKEIVNEESKQPGGRSRLWNPRDISHVFKTNSPLGNLKVVDLSGSKSLIRISDSFEAPNLEELYLGGCESLVEIPSSLKYSRNLAWLELNGCLEREDILGFCFCAVIDPQLLNSHRSSITCLAKLEDKSGKIYDFHFTEIELMSKELDSKHVFLLYKTLNCECFTQASFQFAIEDYDYNTAKYVQVSKGMIKCGVHPISWKQYRTRLISKLEMIKTKKNGIGIRE</sequence>
<reference evidence="5 6" key="1">
    <citation type="journal article" date="2014" name="PLoS ONE">
        <title>Global Analysis of Gene Expression Profiles in Physic Nut (Jatropha curcas L.) Seedlings Exposed to Salt Stress.</title>
        <authorList>
            <person name="Zhang L."/>
            <person name="Zhang C."/>
            <person name="Wu P."/>
            <person name="Chen Y."/>
            <person name="Li M."/>
            <person name="Jiang H."/>
            <person name="Wu G."/>
        </authorList>
    </citation>
    <scope>NUCLEOTIDE SEQUENCE [LARGE SCALE GENOMIC DNA]</scope>
    <source>
        <strain evidence="6">cv. GZQX0401</strain>
        <tissue evidence="5">Young leaves</tissue>
    </source>
</reference>
<evidence type="ECO:0000259" key="4">
    <source>
        <dbReference type="Pfam" id="PF23282"/>
    </source>
</evidence>
<evidence type="ECO:0000313" key="5">
    <source>
        <dbReference type="EMBL" id="KDP38826.1"/>
    </source>
</evidence>
<keyword evidence="2" id="KW-0611">Plant defense</keyword>
<accession>A0A067KRI9</accession>
<dbReference type="InterPro" id="IPR058192">
    <property type="entry name" value="WHD_ROQ1-like"/>
</dbReference>
<dbReference type="InterPro" id="IPR032675">
    <property type="entry name" value="LRR_dom_sf"/>
</dbReference>
<dbReference type="Gene3D" id="3.80.10.10">
    <property type="entry name" value="Ribonuclease Inhibitor"/>
    <property type="match status" value="1"/>
</dbReference>
<evidence type="ECO:0000256" key="2">
    <source>
        <dbReference type="ARBA" id="ARBA00022821"/>
    </source>
</evidence>
<dbReference type="InterPro" id="IPR036390">
    <property type="entry name" value="WH_DNA-bd_sf"/>
</dbReference>
<keyword evidence="6" id="KW-1185">Reference proteome</keyword>
<keyword evidence="1" id="KW-0677">Repeat</keyword>
<dbReference type="PANTHER" id="PTHR11017">
    <property type="entry name" value="LEUCINE-RICH REPEAT-CONTAINING PROTEIN"/>
    <property type="match status" value="1"/>
</dbReference>
<dbReference type="SUPFAM" id="SSF52540">
    <property type="entry name" value="P-loop containing nucleoside triphosphate hydrolases"/>
    <property type="match status" value="1"/>
</dbReference>
<dbReference type="InterPro" id="IPR000157">
    <property type="entry name" value="TIR_dom"/>
</dbReference>
<dbReference type="Gene3D" id="1.10.8.430">
    <property type="entry name" value="Helical domain of apoptotic protease-activating factors"/>
    <property type="match status" value="1"/>
</dbReference>
<dbReference type="InterPro" id="IPR027417">
    <property type="entry name" value="P-loop_NTPase"/>
</dbReference>
<dbReference type="OrthoDB" id="819151at2759"/>
<dbReference type="Pfam" id="PF23282">
    <property type="entry name" value="WHD_ROQ1"/>
    <property type="match status" value="1"/>
</dbReference>
<dbReference type="InterPro" id="IPR042197">
    <property type="entry name" value="Apaf_helical"/>
</dbReference>
<evidence type="ECO:0000256" key="1">
    <source>
        <dbReference type="ARBA" id="ARBA00022737"/>
    </source>
</evidence>
<dbReference type="Pfam" id="PF01582">
    <property type="entry name" value="TIR"/>
    <property type="match status" value="1"/>
</dbReference>
<dbReference type="GO" id="GO:0007165">
    <property type="term" value="P:signal transduction"/>
    <property type="evidence" value="ECO:0007669"/>
    <property type="project" value="InterPro"/>
</dbReference>
<dbReference type="GO" id="GO:0006952">
    <property type="term" value="P:defense response"/>
    <property type="evidence" value="ECO:0007669"/>
    <property type="project" value="UniProtKB-KW"/>
</dbReference>